<dbReference type="Gene3D" id="3.30.70.330">
    <property type="match status" value="1"/>
</dbReference>
<evidence type="ECO:0000313" key="5">
    <source>
        <dbReference type="EMBL" id="KJA29702.1"/>
    </source>
</evidence>
<name>A0A0D2LNT6_HYPSF</name>
<evidence type="ECO:0000256" key="2">
    <source>
        <dbReference type="PROSITE-ProRule" id="PRU01288"/>
    </source>
</evidence>
<dbReference type="InterPro" id="IPR012677">
    <property type="entry name" value="Nucleotide-bd_a/b_plait_sf"/>
</dbReference>
<sequence>MEGLADLVVLALSDHTLWMDVDLRRKIDWSVRTQQREEESNTEEIASNDVLNDDTGYIPLTHLLRHSSIFLQSSSSPSFIQHPETTYVKALRAHAVEFVDVRLAFYHENMQTGQGEANNWYHSSGQQTGYEIRRKYPAIIGGSNFSEYGKADWDRLTIYVENIPVQYRSLPGTLKLVKTLLAYAPSPSSLRPRIQNIIFPRHHRDQSTSLPVCKGFALVTLTFLQDVNYILRKCPWETLQAKADSKATENRSQVFEDVTRFGFRSTSKERWDALKADYLLYRQRLIEEINEAQGKEQVSRRQLETTSLPVPESSVHVSSSHDRNEKHSVKGKGKDVHIPAHAAAVEAPKIHANSLYPPGCLVFVRHLHPDTNKTTLRALFAHAWSRDAGASSSGKPTDGIDYLDFMKGMDSCHIRLSTPVHAQKFVAYFSAHPTRQTSGLDNSGVVSEASDATIAPELVFGKREEVYWEKVPEKVRRQAVDKALKLMDDGNGHAADPTSTNDGNSYGQKKRKR</sequence>
<dbReference type="GO" id="GO:1904868">
    <property type="term" value="P:telomerase catalytic core complex assembly"/>
    <property type="evidence" value="ECO:0007669"/>
    <property type="project" value="InterPro"/>
</dbReference>
<feature type="compositionally biased region" description="Polar residues" evidence="3">
    <location>
        <begin position="497"/>
        <end position="507"/>
    </location>
</feature>
<feature type="region of interest" description="Disordered" evidence="3">
    <location>
        <begin position="293"/>
        <end position="334"/>
    </location>
</feature>
<feature type="domain" description="XRRM" evidence="4">
    <location>
        <begin position="355"/>
        <end position="513"/>
    </location>
</feature>
<dbReference type="GO" id="GO:1990904">
    <property type="term" value="C:ribonucleoprotein complex"/>
    <property type="evidence" value="ECO:0007669"/>
    <property type="project" value="UniProtKB-UniRule"/>
</dbReference>
<dbReference type="InterPro" id="IPR045537">
    <property type="entry name" value="Lar7_xRRM"/>
</dbReference>
<protein>
    <recommendedName>
        <fullName evidence="4">XRRM domain-containing protein</fullName>
    </recommendedName>
</protein>
<dbReference type="InterPro" id="IPR014886">
    <property type="entry name" value="La_xRRM"/>
</dbReference>
<evidence type="ECO:0000259" key="4">
    <source>
        <dbReference type="PROSITE" id="PS51939"/>
    </source>
</evidence>
<dbReference type="STRING" id="945553.A0A0D2LNT6"/>
<dbReference type="AlphaFoldDB" id="A0A0D2LNT6"/>
<evidence type="ECO:0000313" key="6">
    <source>
        <dbReference type="Proteomes" id="UP000054270"/>
    </source>
</evidence>
<dbReference type="Pfam" id="PF19977">
    <property type="entry name" value="xRRM"/>
    <property type="match status" value="1"/>
</dbReference>
<keyword evidence="6" id="KW-1185">Reference proteome</keyword>
<accession>A0A0D2LNT6</accession>
<evidence type="ECO:0000256" key="1">
    <source>
        <dbReference type="ARBA" id="ARBA00022884"/>
    </source>
</evidence>
<feature type="region of interest" description="Disordered" evidence="3">
    <location>
        <begin position="486"/>
        <end position="513"/>
    </location>
</feature>
<dbReference type="OrthoDB" id="439993at2759"/>
<evidence type="ECO:0000256" key="3">
    <source>
        <dbReference type="SAM" id="MobiDB-lite"/>
    </source>
</evidence>
<dbReference type="OMA" id="TCYLRLA"/>
<organism evidence="5 6">
    <name type="scientific">Hypholoma sublateritium (strain FD-334 SS-4)</name>
    <dbReference type="NCBI Taxonomy" id="945553"/>
    <lineage>
        <taxon>Eukaryota</taxon>
        <taxon>Fungi</taxon>
        <taxon>Dikarya</taxon>
        <taxon>Basidiomycota</taxon>
        <taxon>Agaricomycotina</taxon>
        <taxon>Agaricomycetes</taxon>
        <taxon>Agaricomycetidae</taxon>
        <taxon>Agaricales</taxon>
        <taxon>Agaricineae</taxon>
        <taxon>Strophariaceae</taxon>
        <taxon>Hypholoma</taxon>
    </lineage>
</organism>
<dbReference type="GO" id="GO:0070034">
    <property type="term" value="F:telomerase RNA binding"/>
    <property type="evidence" value="ECO:0007669"/>
    <property type="project" value="InterPro"/>
</dbReference>
<proteinExistence type="predicted"/>
<reference evidence="6" key="1">
    <citation type="submission" date="2014-04" db="EMBL/GenBank/DDBJ databases">
        <title>Evolutionary Origins and Diversification of the Mycorrhizal Mutualists.</title>
        <authorList>
            <consortium name="DOE Joint Genome Institute"/>
            <consortium name="Mycorrhizal Genomics Consortium"/>
            <person name="Kohler A."/>
            <person name="Kuo A."/>
            <person name="Nagy L.G."/>
            <person name="Floudas D."/>
            <person name="Copeland A."/>
            <person name="Barry K.W."/>
            <person name="Cichocki N."/>
            <person name="Veneault-Fourrey C."/>
            <person name="LaButti K."/>
            <person name="Lindquist E.A."/>
            <person name="Lipzen A."/>
            <person name="Lundell T."/>
            <person name="Morin E."/>
            <person name="Murat C."/>
            <person name="Riley R."/>
            <person name="Ohm R."/>
            <person name="Sun H."/>
            <person name="Tunlid A."/>
            <person name="Henrissat B."/>
            <person name="Grigoriev I.V."/>
            <person name="Hibbett D.S."/>
            <person name="Martin F."/>
        </authorList>
    </citation>
    <scope>NUCLEOTIDE SEQUENCE [LARGE SCALE GENOMIC DNA]</scope>
    <source>
        <strain evidence="6">FD-334 SS-4</strain>
    </source>
</reference>
<feature type="compositionally biased region" description="Basic and acidic residues" evidence="3">
    <location>
        <begin position="293"/>
        <end position="303"/>
    </location>
</feature>
<dbReference type="PROSITE" id="PS51939">
    <property type="entry name" value="XRRM"/>
    <property type="match status" value="1"/>
</dbReference>
<dbReference type="EMBL" id="KN817518">
    <property type="protein sequence ID" value="KJA29702.1"/>
    <property type="molecule type" value="Genomic_DNA"/>
</dbReference>
<gene>
    <name evidence="5" type="ORF">HYPSUDRAFT_125971</name>
</gene>
<keyword evidence="1 2" id="KW-0694">RNA-binding</keyword>
<feature type="compositionally biased region" description="Basic and acidic residues" evidence="3">
    <location>
        <begin position="319"/>
        <end position="334"/>
    </location>
</feature>
<dbReference type="Proteomes" id="UP000054270">
    <property type="component" value="Unassembled WGS sequence"/>
</dbReference>